<protein>
    <recommendedName>
        <fullName evidence="1">DUF397 domain-containing protein</fullName>
    </recommendedName>
</protein>
<accession>A0A8J7KIR4</accession>
<organism evidence="2 3">
    <name type="scientific">Longispora fulva</name>
    <dbReference type="NCBI Taxonomy" id="619741"/>
    <lineage>
        <taxon>Bacteria</taxon>
        <taxon>Bacillati</taxon>
        <taxon>Actinomycetota</taxon>
        <taxon>Actinomycetes</taxon>
        <taxon>Micromonosporales</taxon>
        <taxon>Micromonosporaceae</taxon>
        <taxon>Longispora</taxon>
    </lineage>
</organism>
<dbReference type="EMBL" id="JADOUF010000001">
    <property type="protein sequence ID" value="MBG6134586.1"/>
    <property type="molecule type" value="Genomic_DNA"/>
</dbReference>
<sequence length="73" mass="7685">MSTVDFGDGWVWRKSRRSADNGGNCVCVARDAATGMIGLRDSKEGADGTPTWFAPAEWSGFLAGVQAGQFNGS</sequence>
<name>A0A8J7KIR4_9ACTN</name>
<dbReference type="Proteomes" id="UP000622552">
    <property type="component" value="Unassembled WGS sequence"/>
</dbReference>
<dbReference type="AlphaFoldDB" id="A0A8J7KIR4"/>
<dbReference type="Pfam" id="PF04149">
    <property type="entry name" value="DUF397"/>
    <property type="match status" value="1"/>
</dbReference>
<keyword evidence="3" id="KW-1185">Reference proteome</keyword>
<dbReference type="InterPro" id="IPR007278">
    <property type="entry name" value="DUF397"/>
</dbReference>
<proteinExistence type="predicted"/>
<reference evidence="2" key="1">
    <citation type="submission" date="2020-11" db="EMBL/GenBank/DDBJ databases">
        <title>Sequencing the genomes of 1000 actinobacteria strains.</title>
        <authorList>
            <person name="Klenk H.-P."/>
        </authorList>
    </citation>
    <scope>NUCLEOTIDE SEQUENCE</scope>
    <source>
        <strain evidence="2">DSM 45356</strain>
    </source>
</reference>
<evidence type="ECO:0000259" key="1">
    <source>
        <dbReference type="Pfam" id="PF04149"/>
    </source>
</evidence>
<evidence type="ECO:0000313" key="2">
    <source>
        <dbReference type="EMBL" id="MBG6134586.1"/>
    </source>
</evidence>
<evidence type="ECO:0000313" key="3">
    <source>
        <dbReference type="Proteomes" id="UP000622552"/>
    </source>
</evidence>
<comment type="caution">
    <text evidence="2">The sequence shown here is derived from an EMBL/GenBank/DDBJ whole genome shotgun (WGS) entry which is preliminary data.</text>
</comment>
<gene>
    <name evidence="2" type="ORF">IW245_000780</name>
</gene>
<feature type="domain" description="DUF397" evidence="1">
    <location>
        <begin position="11"/>
        <end position="66"/>
    </location>
</feature>
<dbReference type="RefSeq" id="WP_197001803.1">
    <property type="nucleotide sequence ID" value="NZ_BONS01000023.1"/>
</dbReference>